<dbReference type="InterPro" id="IPR018110">
    <property type="entry name" value="Mandel_Rmase/mucon_lact_enz_CS"/>
</dbReference>
<dbReference type="RefSeq" id="WP_200238903.1">
    <property type="nucleotide sequence ID" value="NZ_NRRV01000035.1"/>
</dbReference>
<dbReference type="PROSITE" id="PS00909">
    <property type="entry name" value="MR_MLE_2"/>
    <property type="match status" value="1"/>
</dbReference>
<dbReference type="Proteomes" id="UP000748752">
    <property type="component" value="Unassembled WGS sequence"/>
</dbReference>
<evidence type="ECO:0000256" key="3">
    <source>
        <dbReference type="ARBA" id="ARBA00023239"/>
    </source>
</evidence>
<accession>A0ABS1CJ29</accession>
<dbReference type="Pfam" id="PF21508">
    <property type="entry name" value="MenC_N"/>
    <property type="match status" value="1"/>
</dbReference>
<dbReference type="PANTHER" id="PTHR48073">
    <property type="entry name" value="O-SUCCINYLBENZOATE SYNTHASE-RELATED"/>
    <property type="match status" value="1"/>
</dbReference>
<dbReference type="InterPro" id="IPR029017">
    <property type="entry name" value="Enolase-like_N"/>
</dbReference>
<evidence type="ECO:0000313" key="6">
    <source>
        <dbReference type="EMBL" id="MBK1631921.1"/>
    </source>
</evidence>
<evidence type="ECO:0000259" key="5">
    <source>
        <dbReference type="SMART" id="SM00922"/>
    </source>
</evidence>
<dbReference type="SFLD" id="SFLDF00009">
    <property type="entry name" value="o-succinylbenzoate_synthase"/>
    <property type="match status" value="1"/>
</dbReference>
<dbReference type="SUPFAM" id="SSF51604">
    <property type="entry name" value="Enolase C-terminal domain-like"/>
    <property type="match status" value="1"/>
</dbReference>
<protein>
    <recommendedName>
        <fullName evidence="4">o-succinylbenzoate synthase</fullName>
        <ecNumber evidence="4">4.2.1.113</ecNumber>
    </recommendedName>
</protein>
<dbReference type="EC" id="4.2.1.113" evidence="4"/>
<dbReference type="InterPro" id="IPR041338">
    <property type="entry name" value="OSBS_N"/>
</dbReference>
<evidence type="ECO:0000256" key="4">
    <source>
        <dbReference type="NCBIfam" id="TIGR01927"/>
    </source>
</evidence>
<dbReference type="InterPro" id="IPR013342">
    <property type="entry name" value="Mandelate_racemase_C"/>
</dbReference>
<dbReference type="Gene3D" id="3.20.20.120">
    <property type="entry name" value="Enolase-like C-terminal domain"/>
    <property type="match status" value="1"/>
</dbReference>
<gene>
    <name evidence="6" type="primary">menC</name>
    <name evidence="6" type="ORF">CKO31_14490</name>
</gene>
<reference evidence="6 7" key="1">
    <citation type="journal article" date="2020" name="Microorganisms">
        <title>Osmotic Adaptation and Compatible Solute Biosynthesis of Phototrophic Bacteria as Revealed from Genome Analyses.</title>
        <authorList>
            <person name="Imhoff J.F."/>
            <person name="Rahn T."/>
            <person name="Kunzel S."/>
            <person name="Keller A."/>
            <person name="Neulinger S.C."/>
        </authorList>
    </citation>
    <scope>NUCLEOTIDE SEQUENCE [LARGE SCALE GENOMIC DNA]</scope>
    <source>
        <strain evidence="6 7">DSM 6210</strain>
    </source>
</reference>
<name>A0ABS1CJ29_9GAMM</name>
<dbReference type="PANTHER" id="PTHR48073:SF2">
    <property type="entry name" value="O-SUCCINYLBENZOATE SYNTHASE"/>
    <property type="match status" value="1"/>
</dbReference>
<dbReference type="Pfam" id="PF13378">
    <property type="entry name" value="MR_MLE_C"/>
    <property type="match status" value="1"/>
</dbReference>
<dbReference type="NCBIfam" id="TIGR01927">
    <property type="entry name" value="menC_gam_Gplu"/>
    <property type="match status" value="1"/>
</dbReference>
<dbReference type="SFLD" id="SFLDG00180">
    <property type="entry name" value="muconate_cycloisomerase"/>
    <property type="match status" value="1"/>
</dbReference>
<dbReference type="InterPro" id="IPR029065">
    <property type="entry name" value="Enolase_C-like"/>
</dbReference>
<evidence type="ECO:0000313" key="7">
    <source>
        <dbReference type="Proteomes" id="UP000748752"/>
    </source>
</evidence>
<proteinExistence type="predicted"/>
<dbReference type="SFLD" id="SFLDS00001">
    <property type="entry name" value="Enolase"/>
    <property type="match status" value="1"/>
</dbReference>
<organism evidence="6 7">
    <name type="scientific">Thiohalocapsa halophila</name>
    <dbReference type="NCBI Taxonomy" id="69359"/>
    <lineage>
        <taxon>Bacteria</taxon>
        <taxon>Pseudomonadati</taxon>
        <taxon>Pseudomonadota</taxon>
        <taxon>Gammaproteobacteria</taxon>
        <taxon>Chromatiales</taxon>
        <taxon>Chromatiaceae</taxon>
        <taxon>Thiohalocapsa</taxon>
    </lineage>
</organism>
<keyword evidence="1" id="KW-0479">Metal-binding</keyword>
<dbReference type="EMBL" id="NRRV01000035">
    <property type="protein sequence ID" value="MBK1631921.1"/>
    <property type="molecule type" value="Genomic_DNA"/>
</dbReference>
<dbReference type="Gene3D" id="3.30.390.10">
    <property type="entry name" value="Enolase-like, N-terminal domain"/>
    <property type="match status" value="1"/>
</dbReference>
<keyword evidence="7" id="KW-1185">Reference proteome</keyword>
<dbReference type="SUPFAM" id="SSF54826">
    <property type="entry name" value="Enolase N-terminal domain-like"/>
    <property type="match status" value="1"/>
</dbReference>
<sequence>MTDLRLGLYPYRLALRRSWRTARGVLHERAGWLVRAESDGAVGCGDCAPLPEAGTESAGQAMQRLRHWCERTGEGIAGLLAALDAESGAAPAADCALETALLDLSARREGLPLRRLLAPTALDRPAVNAMLGAAATLESRAVEVALARGFRVLKLKLGTGPIAEELRRIQAAAALLSAGANLRLDANAAWDADTATACIAQLAALPIDCLEEPLAIPDDAALGRLQAAAPFSLALDESLAGRADLDPSRLPVRRLVLKPAAVGGLRRTLHLAARAQAAGREVVVTSLVESAAGLWATAQLAAASGSTLAHGLATADWLMADLGAPPVIAQGRIDLPDDAGSGFTPYDGQLKLPAL</sequence>
<evidence type="ECO:0000256" key="1">
    <source>
        <dbReference type="ARBA" id="ARBA00022723"/>
    </source>
</evidence>
<dbReference type="SMART" id="SM00922">
    <property type="entry name" value="MR_MLE"/>
    <property type="match status" value="1"/>
</dbReference>
<dbReference type="InterPro" id="IPR036849">
    <property type="entry name" value="Enolase-like_C_sf"/>
</dbReference>
<feature type="domain" description="Mandelate racemase/muconate lactonizing enzyme C-terminal" evidence="5">
    <location>
        <begin position="134"/>
        <end position="232"/>
    </location>
</feature>
<keyword evidence="2" id="KW-0460">Magnesium</keyword>
<evidence type="ECO:0000256" key="2">
    <source>
        <dbReference type="ARBA" id="ARBA00022842"/>
    </source>
</evidence>
<comment type="caution">
    <text evidence="6">The sequence shown here is derived from an EMBL/GenBank/DDBJ whole genome shotgun (WGS) entry which is preliminary data.</text>
</comment>
<keyword evidence="3" id="KW-0456">Lyase</keyword>